<dbReference type="Pfam" id="PF03706">
    <property type="entry name" value="LPG_synthase_TM"/>
    <property type="match status" value="1"/>
</dbReference>
<evidence type="ECO:0000256" key="2">
    <source>
        <dbReference type="ARBA" id="ARBA00022475"/>
    </source>
</evidence>
<dbReference type="STRING" id="42256.RradSPS_1744"/>
<keyword evidence="10" id="KW-1185">Reference proteome</keyword>
<keyword evidence="5 7" id="KW-0472">Membrane</keyword>
<dbReference type="KEGG" id="rrd:RradSPS_1744"/>
<sequence>MGASRDVFGGSLFRNFLIALGLGVVVYLAFSIFAGFDNLGGALREFDLRLLPLILGLVLLSYAGRFVRWIYYLEVLRVRVPLATNAAIFCAGLSMAISPGKLGEVLKSIFVRQVTGAPIARTAPAVVAERATDGTGMVLWGVIGALVFGGFGLGILVLFVLATVVVIVVLRSKRLSVLAERVLLRLPLLNRLAPHLSDFQASSNTLLGPRALAVGTAISFLSWGLECVAVYLCSVGLGVDRPFLMVVFIFAVSSLAGALFFTPGGIGVAEAGLAGGFLTLAGLARGPALALTFVVRLVTLWFAAAIGVVGLVVVRYIIGSGENGGPSGRPEAEAERQLAGGGE</sequence>
<feature type="transmembrane region" description="Helical" evidence="7">
    <location>
        <begin position="12"/>
        <end position="36"/>
    </location>
</feature>
<comment type="subcellular location">
    <subcellularLocation>
        <location evidence="1">Cell membrane</location>
        <topology evidence="1">Multi-pass membrane protein</topology>
    </subcellularLocation>
</comment>
<evidence type="ECO:0000256" key="4">
    <source>
        <dbReference type="ARBA" id="ARBA00022989"/>
    </source>
</evidence>
<evidence type="ECO:0000256" key="6">
    <source>
        <dbReference type="SAM" id="MobiDB-lite"/>
    </source>
</evidence>
<name>A0A023X3H0_RUBRA</name>
<feature type="region of interest" description="Disordered" evidence="6">
    <location>
        <begin position="323"/>
        <end position="343"/>
    </location>
</feature>
<dbReference type="OrthoDB" id="9799911at2"/>
<accession>A0A023X3H0</accession>
<feature type="transmembrane region" description="Helical" evidence="7">
    <location>
        <begin position="137"/>
        <end position="170"/>
    </location>
</feature>
<feature type="transmembrane region" description="Helical" evidence="7">
    <location>
        <begin position="48"/>
        <end position="67"/>
    </location>
</feature>
<feature type="transmembrane region" description="Helical" evidence="7">
    <location>
        <begin position="300"/>
        <end position="318"/>
    </location>
</feature>
<feature type="transmembrane region" description="Helical" evidence="7">
    <location>
        <begin position="273"/>
        <end position="294"/>
    </location>
</feature>
<keyword evidence="3 7" id="KW-0812">Transmembrane</keyword>
<evidence type="ECO:0000256" key="7">
    <source>
        <dbReference type="SAM" id="Phobius"/>
    </source>
</evidence>
<evidence type="ECO:0000313" key="10">
    <source>
        <dbReference type="Proteomes" id="UP000025229"/>
    </source>
</evidence>
<evidence type="ECO:0000313" key="9">
    <source>
        <dbReference type="EMBL" id="MDX5894433.1"/>
    </source>
</evidence>
<dbReference type="GO" id="GO:0005886">
    <property type="term" value="C:plasma membrane"/>
    <property type="evidence" value="ECO:0007669"/>
    <property type="project" value="UniProtKB-SubCell"/>
</dbReference>
<proteinExistence type="predicted"/>
<protein>
    <submittedName>
        <fullName evidence="9">Lysylphosphatidylglycerol synthase transmembrane domain-containing protein</fullName>
    </submittedName>
    <submittedName>
        <fullName evidence="8">TIGR00374: TIGR00374 family protein</fullName>
    </submittedName>
</protein>
<gene>
    <name evidence="8" type="ORF">RradSPS_1744</name>
    <name evidence="9" type="ORF">SIL72_10385</name>
</gene>
<dbReference type="RefSeq" id="WP_051589615.1">
    <property type="nucleotide sequence ID" value="NZ_CP007514.1"/>
</dbReference>
<dbReference type="PANTHER" id="PTHR39087">
    <property type="entry name" value="UPF0104 MEMBRANE PROTEIN MJ1595"/>
    <property type="match status" value="1"/>
</dbReference>
<dbReference type="HOGENOM" id="CLU_075280_0_0_11"/>
<reference evidence="8 10" key="1">
    <citation type="submission" date="2014-03" db="EMBL/GenBank/DDBJ databases">
        <title>Complete genome sequence of the Radio-Resistant Rubrobacter radiotolerans RSPS-4.</title>
        <authorList>
            <person name="Egas C.C."/>
            <person name="Barroso C.C."/>
            <person name="Froufe H.J.C."/>
            <person name="Pacheco J.J."/>
            <person name="Albuquerque L.L."/>
            <person name="da Costa M.M.S."/>
        </authorList>
    </citation>
    <scope>NUCLEOTIDE SEQUENCE [LARGE SCALE GENOMIC DNA]</scope>
    <source>
        <strain evidence="8 10">RSPS-4</strain>
    </source>
</reference>
<dbReference type="EMBL" id="JAWXXX010000001">
    <property type="protein sequence ID" value="MDX5894433.1"/>
    <property type="molecule type" value="Genomic_DNA"/>
</dbReference>
<dbReference type="AlphaFoldDB" id="A0A023X3H0"/>
<dbReference type="NCBIfam" id="TIGR00374">
    <property type="entry name" value="flippase-like domain"/>
    <property type="match status" value="1"/>
</dbReference>
<evidence type="ECO:0000256" key="3">
    <source>
        <dbReference type="ARBA" id="ARBA00022692"/>
    </source>
</evidence>
<feature type="transmembrane region" description="Helical" evidence="7">
    <location>
        <begin position="243"/>
        <end position="261"/>
    </location>
</feature>
<keyword evidence="4 7" id="KW-1133">Transmembrane helix</keyword>
<dbReference type="Proteomes" id="UP000025229">
    <property type="component" value="Chromosome"/>
</dbReference>
<dbReference type="InterPro" id="IPR022791">
    <property type="entry name" value="L-PG_synthase/AglD"/>
</dbReference>
<organism evidence="8 10">
    <name type="scientific">Rubrobacter radiotolerans</name>
    <name type="common">Arthrobacter radiotolerans</name>
    <dbReference type="NCBI Taxonomy" id="42256"/>
    <lineage>
        <taxon>Bacteria</taxon>
        <taxon>Bacillati</taxon>
        <taxon>Actinomycetota</taxon>
        <taxon>Rubrobacteria</taxon>
        <taxon>Rubrobacterales</taxon>
        <taxon>Rubrobacteraceae</taxon>
        <taxon>Rubrobacter</taxon>
    </lineage>
</organism>
<dbReference type="eggNOG" id="COG0392">
    <property type="taxonomic scope" value="Bacteria"/>
</dbReference>
<dbReference type="PANTHER" id="PTHR39087:SF2">
    <property type="entry name" value="UPF0104 MEMBRANE PROTEIN MJ1595"/>
    <property type="match status" value="1"/>
</dbReference>
<evidence type="ECO:0000256" key="1">
    <source>
        <dbReference type="ARBA" id="ARBA00004651"/>
    </source>
</evidence>
<dbReference type="Proteomes" id="UP001281130">
    <property type="component" value="Unassembled WGS sequence"/>
</dbReference>
<evidence type="ECO:0000313" key="8">
    <source>
        <dbReference type="EMBL" id="AHY47027.1"/>
    </source>
</evidence>
<feature type="transmembrane region" description="Helical" evidence="7">
    <location>
        <begin position="211"/>
        <end position="237"/>
    </location>
</feature>
<reference evidence="9" key="2">
    <citation type="submission" date="2023-11" db="EMBL/GenBank/DDBJ databases">
        <title>MicrobeMod: A computational toolkit for identifying prokaryotic methylation and restriction-modification with nanopore sequencing.</title>
        <authorList>
            <person name="Crits-Christoph A."/>
            <person name="Kang S.C."/>
            <person name="Lee H."/>
            <person name="Ostrov N."/>
        </authorList>
    </citation>
    <scope>NUCLEOTIDE SEQUENCE</scope>
    <source>
        <strain evidence="9">ATCC 51242</strain>
    </source>
</reference>
<keyword evidence="2" id="KW-1003">Cell membrane</keyword>
<dbReference type="EMBL" id="CP007514">
    <property type="protein sequence ID" value="AHY47027.1"/>
    <property type="molecule type" value="Genomic_DNA"/>
</dbReference>
<evidence type="ECO:0000256" key="5">
    <source>
        <dbReference type="ARBA" id="ARBA00023136"/>
    </source>
</evidence>